<protein>
    <submittedName>
        <fullName evidence="2">Uncharacterized protein</fullName>
    </submittedName>
</protein>
<keyword evidence="3" id="KW-1185">Reference proteome</keyword>
<dbReference type="Gene3D" id="2.60.20.30">
    <property type="match status" value="1"/>
</dbReference>
<feature type="signal peptide" evidence="1">
    <location>
        <begin position="1"/>
        <end position="25"/>
    </location>
</feature>
<organism evidence="2 3">
    <name type="scientific">Allokutzneria albata</name>
    <name type="common">Kibdelosporangium albatum</name>
    <dbReference type="NCBI Taxonomy" id="211114"/>
    <lineage>
        <taxon>Bacteria</taxon>
        <taxon>Bacillati</taxon>
        <taxon>Actinomycetota</taxon>
        <taxon>Actinomycetes</taxon>
        <taxon>Pseudonocardiales</taxon>
        <taxon>Pseudonocardiaceae</taxon>
        <taxon>Allokutzneria</taxon>
    </lineage>
</organism>
<feature type="chain" id="PRO_5009246430" evidence="1">
    <location>
        <begin position="26"/>
        <end position="73"/>
    </location>
</feature>
<evidence type="ECO:0000313" key="3">
    <source>
        <dbReference type="Proteomes" id="UP000183376"/>
    </source>
</evidence>
<reference evidence="2 3" key="1">
    <citation type="submission" date="2016-10" db="EMBL/GenBank/DDBJ databases">
        <authorList>
            <person name="de Groot N.N."/>
        </authorList>
    </citation>
    <scope>NUCLEOTIDE SEQUENCE [LARGE SCALE GENOMIC DNA]</scope>
    <source>
        <strain evidence="2 3">DSM 44149</strain>
    </source>
</reference>
<gene>
    <name evidence="2" type="ORF">SAMN04489726_5199</name>
</gene>
<proteinExistence type="predicted"/>
<dbReference type="InterPro" id="IPR015791">
    <property type="entry name" value="Antimic/Inh_G_crystallin-like"/>
</dbReference>
<sequence length="73" mass="7579">MKTRTLSAALVLCAAAIGLTGTAHATQADRAAAARIDLVNCLDGNDFLEITVTQKRTFCFANAGVVDVSIPDV</sequence>
<dbReference type="Proteomes" id="UP000183376">
    <property type="component" value="Chromosome I"/>
</dbReference>
<evidence type="ECO:0000313" key="2">
    <source>
        <dbReference type="EMBL" id="SDN15102.1"/>
    </source>
</evidence>
<accession>A0A1G9Z146</accession>
<dbReference type="AlphaFoldDB" id="A0A1G9Z146"/>
<name>A0A1G9Z146_ALLAB</name>
<evidence type="ECO:0000256" key="1">
    <source>
        <dbReference type="SAM" id="SignalP"/>
    </source>
</evidence>
<dbReference type="EMBL" id="LT629701">
    <property type="protein sequence ID" value="SDN15102.1"/>
    <property type="molecule type" value="Genomic_DNA"/>
</dbReference>
<dbReference type="RefSeq" id="WP_156050519.1">
    <property type="nucleotide sequence ID" value="NZ_JOEF01000002.1"/>
</dbReference>
<keyword evidence="1" id="KW-0732">Signal</keyword>